<dbReference type="Pfam" id="PF13620">
    <property type="entry name" value="CarboxypepD_reg"/>
    <property type="match status" value="1"/>
</dbReference>
<protein>
    <submittedName>
        <fullName evidence="2">TonB-linked SusC/RagA family outer membrane protein</fullName>
    </submittedName>
</protein>
<dbReference type="Gene3D" id="2.60.40.1120">
    <property type="entry name" value="Carboxypeptidase-like, regulatory domain"/>
    <property type="match status" value="1"/>
</dbReference>
<sequence>MKFIKILTVLCTLLAFSNAKTFAQDAPIFKIRATVLGPDKKPIVGATVSCSAEGSQTTTTDEQGTFTIAVPSDEVLSVSAKGYKTYHVTVIKPIVEIRMQVGQEADFVRLPFRDVEKRDLMSGVSQVDAKELLDKNYFTFPLDGMDALVPGFNGNSNWGMGSYLFMIDGVPRELGNVAPTEIDQIVFLKGAHAVALYGSRAAKGVVNIITKRGKSGSNTLNLRVNSGINLPKSYPKFLGSGEYMTLYNEARKNDGLTPLYSENEIFNFSSGRNPYRYPNVDFYSPEYLSSSFGRHDATAEITGGNERVKYYTNIGYSTQGSLLNFGESKNNNSSDRLNFRGNIDVNLNEFISLNADAAAIFNTGRGVNTNHWNNAATIRPNRFSPLIPIDLVEKDDVASQILLQNSNNIIDGKYFLGGTQLDQTNGIATTYAGGNNQNANRQFQFNTGIKADLRNVLEGLSFKTNFSVDYATSYTLAYNYTYATFAPTWNNYSGTDLISNLTVYGQDTRSGTQNVSNNTYRQTIAFSGQLNYDKTIGEKHNFSTILLANGFQQSASAVYHRTSNANLGFLASYNFDHKYYLDFSAAYVVSAKLPEANRAALSPSLSLGWRIGQESFLKNSSVVDDLKLTASASILNTDLDINEYYLYQGIYSNLGDWYGWKDGTGFQSTVSRRGDNPNMVFPQRQELTFGIEGSFFKKLLTLNTSFFYNKIKGNIIQSNVLFPNYFQTGQPGGFLYSSFIPYVNYNEDERIGFDFGVNVNKRVGELNMSLGLNGTYYDTKATKRAEIYEDAYQNRQGKALDAMWGLQNLGFFQDQSDIQNSPSQQALGLVKPGDIKYKDQNGDGIINQRDEVFLGKGGFFGAPMTIGVNFTAQWKKLTFFALGTGRFGANAMRQGSYFWVSGENKYSEVVRNRWTEATKETATYPRLSTLAGTNNFRPSDFWLYKTDRFDLTKVQISYDLTSLLKTKSLVKEFGIYVNGFNLLTVSSQREILELNVGSSPQTRLFNLGVKALF</sequence>
<dbReference type="InterPro" id="IPR008969">
    <property type="entry name" value="CarboxyPept-like_regulatory"/>
</dbReference>
<dbReference type="InterPro" id="IPR023996">
    <property type="entry name" value="TonB-dep_OMP_SusC/RagA"/>
</dbReference>
<evidence type="ECO:0000313" key="3">
    <source>
        <dbReference type="Proteomes" id="UP000524404"/>
    </source>
</evidence>
<feature type="chain" id="PRO_5032666346" evidence="1">
    <location>
        <begin position="24"/>
        <end position="1013"/>
    </location>
</feature>
<accession>A0A841EKL1</accession>
<organism evidence="2 3">
    <name type="scientific">Arcicella rosea</name>
    <dbReference type="NCBI Taxonomy" id="502909"/>
    <lineage>
        <taxon>Bacteria</taxon>
        <taxon>Pseudomonadati</taxon>
        <taxon>Bacteroidota</taxon>
        <taxon>Cytophagia</taxon>
        <taxon>Cytophagales</taxon>
        <taxon>Flectobacillaceae</taxon>
        <taxon>Arcicella</taxon>
    </lineage>
</organism>
<dbReference type="RefSeq" id="WP_184133967.1">
    <property type="nucleotide sequence ID" value="NZ_JACHKT010000013.1"/>
</dbReference>
<dbReference type="SUPFAM" id="SSF49464">
    <property type="entry name" value="Carboxypeptidase regulatory domain-like"/>
    <property type="match status" value="1"/>
</dbReference>
<proteinExistence type="predicted"/>
<dbReference type="Gene3D" id="2.170.130.10">
    <property type="entry name" value="TonB-dependent receptor, plug domain"/>
    <property type="match status" value="1"/>
</dbReference>
<dbReference type="SUPFAM" id="SSF56935">
    <property type="entry name" value="Porins"/>
    <property type="match status" value="1"/>
</dbReference>
<comment type="caution">
    <text evidence="2">The sequence shown here is derived from an EMBL/GenBank/DDBJ whole genome shotgun (WGS) entry which is preliminary data.</text>
</comment>
<gene>
    <name evidence="2" type="ORF">HNP25_002134</name>
</gene>
<name>A0A841EKL1_9BACT</name>
<dbReference type="NCBIfam" id="TIGR04056">
    <property type="entry name" value="OMP_RagA_SusC"/>
    <property type="match status" value="1"/>
</dbReference>
<dbReference type="Proteomes" id="UP000524404">
    <property type="component" value="Unassembled WGS sequence"/>
</dbReference>
<keyword evidence="1" id="KW-0732">Signal</keyword>
<feature type="signal peptide" evidence="1">
    <location>
        <begin position="1"/>
        <end position="23"/>
    </location>
</feature>
<dbReference type="InterPro" id="IPR037066">
    <property type="entry name" value="Plug_dom_sf"/>
</dbReference>
<dbReference type="AlphaFoldDB" id="A0A841EKL1"/>
<reference evidence="2 3" key="1">
    <citation type="submission" date="2020-08" db="EMBL/GenBank/DDBJ databases">
        <title>Functional genomics of gut bacteria from endangered species of beetles.</title>
        <authorList>
            <person name="Carlos-Shanley C."/>
        </authorList>
    </citation>
    <scope>NUCLEOTIDE SEQUENCE [LARGE SCALE GENOMIC DNA]</scope>
    <source>
        <strain evidence="2 3">S00070</strain>
    </source>
</reference>
<evidence type="ECO:0000256" key="1">
    <source>
        <dbReference type="SAM" id="SignalP"/>
    </source>
</evidence>
<evidence type="ECO:0000313" key="2">
    <source>
        <dbReference type="EMBL" id="MBB6003476.1"/>
    </source>
</evidence>
<keyword evidence="3" id="KW-1185">Reference proteome</keyword>
<dbReference type="EMBL" id="JACHKT010000013">
    <property type="protein sequence ID" value="MBB6003476.1"/>
    <property type="molecule type" value="Genomic_DNA"/>
</dbReference>